<name>A0A1I8ET33_WUCBA</name>
<dbReference type="WBParaSite" id="maker-PairedContig_4722-snap-gene-0.10-mRNA-1">
    <property type="protein sequence ID" value="maker-PairedContig_4722-snap-gene-0.10-mRNA-1"/>
    <property type="gene ID" value="maker-PairedContig_4722-snap-gene-0.10"/>
</dbReference>
<dbReference type="STRING" id="6293.A0A1I8ET33"/>
<dbReference type="PANTHER" id="PTHR46560">
    <property type="entry name" value="CYPHER, ISOFORM B"/>
    <property type="match status" value="1"/>
</dbReference>
<accession>A0A1I8ET33</accession>
<dbReference type="PROSITE" id="PS51034">
    <property type="entry name" value="ZP_2"/>
    <property type="match status" value="1"/>
</dbReference>
<proteinExistence type="predicted"/>
<evidence type="ECO:0000313" key="3">
    <source>
        <dbReference type="WBParaSite" id="maker-PairedContig_4722-snap-gene-0.10-mRNA-1"/>
    </source>
</evidence>
<keyword evidence="1" id="KW-1133">Transmembrane helix</keyword>
<dbReference type="InterPro" id="IPR001507">
    <property type="entry name" value="ZP_dom"/>
</dbReference>
<evidence type="ECO:0000256" key="1">
    <source>
        <dbReference type="SAM" id="Phobius"/>
    </source>
</evidence>
<dbReference type="PANTHER" id="PTHR46560:SF5">
    <property type="entry name" value="CYPHER, ISOFORM B"/>
    <property type="match status" value="1"/>
</dbReference>
<reference evidence="3" key="1">
    <citation type="submission" date="2016-11" db="UniProtKB">
        <authorList>
            <consortium name="WormBaseParasite"/>
        </authorList>
    </citation>
    <scope>IDENTIFICATION</scope>
    <source>
        <strain evidence="3">pt0022</strain>
    </source>
</reference>
<protein>
    <submittedName>
        <fullName evidence="3">ZP domain-containing protein</fullName>
    </submittedName>
</protein>
<feature type="domain" description="ZP" evidence="2">
    <location>
        <begin position="1"/>
        <end position="159"/>
    </location>
</feature>
<dbReference type="AlphaFoldDB" id="A0A1I8ET33"/>
<evidence type="ECO:0000259" key="2">
    <source>
        <dbReference type="PROSITE" id="PS51034"/>
    </source>
</evidence>
<keyword evidence="1" id="KW-0812">Transmembrane</keyword>
<keyword evidence="1" id="KW-0472">Membrane</keyword>
<organism evidence="3">
    <name type="scientific">Wuchereria bancrofti</name>
    <dbReference type="NCBI Taxonomy" id="6293"/>
    <lineage>
        <taxon>Eukaryota</taxon>
        <taxon>Metazoa</taxon>
        <taxon>Ecdysozoa</taxon>
        <taxon>Nematoda</taxon>
        <taxon>Chromadorea</taxon>
        <taxon>Rhabditida</taxon>
        <taxon>Spirurina</taxon>
        <taxon>Spiruromorpha</taxon>
        <taxon>Filarioidea</taxon>
        <taxon>Onchocercidae</taxon>
        <taxon>Wuchereria</taxon>
    </lineage>
</organism>
<feature type="transmembrane region" description="Helical" evidence="1">
    <location>
        <begin position="198"/>
        <end position="217"/>
    </location>
</feature>
<sequence>FLSETVNFGGITVNSQAITVATINATGIADQRLQYKVELYKINSDGIPQPINGSISVGDNIAYIIRVSSLAIDARIGQCWAHDGQSTLQLSDDNGCSMQLAGNVWNHFQRQQHHNNIIFQNQIKAWAFPTSNDVNIFCNLHTCRITCHHVPCNEQRQRRNVIMMNNIDDDNDDIHVIRTNFHVQNKRKPIDEEEQDEVSLLLLLSLLSLLLLLLLILL</sequence>